<dbReference type="GO" id="GO:0005886">
    <property type="term" value="C:plasma membrane"/>
    <property type="evidence" value="ECO:0007669"/>
    <property type="project" value="TreeGrafter"/>
</dbReference>
<evidence type="ECO:0000256" key="23">
    <source>
        <dbReference type="SAM" id="MobiDB-lite"/>
    </source>
</evidence>
<dbReference type="InterPro" id="IPR018490">
    <property type="entry name" value="cNMP-bd_dom_sf"/>
</dbReference>
<feature type="region of interest" description="Disordered" evidence="23">
    <location>
        <begin position="120"/>
        <end position="148"/>
    </location>
</feature>
<feature type="signal peptide" evidence="25">
    <location>
        <begin position="1"/>
        <end position="17"/>
    </location>
</feature>
<comment type="subunit">
    <text evidence="2">The potassium channel is probably composed of a homo- or heterotetrameric complex of pore-forming alpha subunits that can associate with modulating beta subunits.</text>
</comment>
<dbReference type="Gene3D" id="1.10.287.70">
    <property type="match status" value="1"/>
</dbReference>
<keyword evidence="7" id="KW-0851">Voltage-gated channel</keyword>
<feature type="domain" description="PAC" evidence="28">
    <location>
        <begin position="76"/>
        <end position="128"/>
    </location>
</feature>
<keyword evidence="6" id="KW-0631">Potassium channel</keyword>
<protein>
    <recommendedName>
        <fullName evidence="17">Voltage-gated delayed rectifier potassium channel KCNH4</fullName>
    </recommendedName>
    <alternativeName>
        <fullName evidence="21">Brain-specific eag-like channel 2</fullName>
    </alternativeName>
    <alternativeName>
        <fullName evidence="19">Ether-a-go-go-like potassium channel 1</fullName>
    </alternativeName>
    <alternativeName>
        <fullName evidence="18">Potassium voltage-gated channel subfamily H member 4</fullName>
    </alternativeName>
    <alternativeName>
        <fullName evidence="20">Voltage-gated potassium channel subunit Kv12.3</fullName>
    </alternativeName>
</protein>
<feature type="region of interest" description="Disordered" evidence="23">
    <location>
        <begin position="892"/>
        <end position="1091"/>
    </location>
</feature>
<evidence type="ECO:0000256" key="22">
    <source>
        <dbReference type="SAM" id="Coils"/>
    </source>
</evidence>
<feature type="compositionally biased region" description="Basic and acidic residues" evidence="23">
    <location>
        <begin position="1079"/>
        <end position="1091"/>
    </location>
</feature>
<evidence type="ECO:0000256" key="15">
    <source>
        <dbReference type="ARBA" id="ARBA00058898"/>
    </source>
</evidence>
<keyword evidence="5 24" id="KW-0812">Transmembrane</keyword>
<feature type="transmembrane region" description="Helical" evidence="24">
    <location>
        <begin position="292"/>
        <end position="320"/>
    </location>
</feature>
<dbReference type="FunFam" id="2.60.120.10:FF:000014">
    <property type="entry name" value="Potassium voltage-gated channel, subfamily H (Eag-related), member 4"/>
    <property type="match status" value="1"/>
</dbReference>
<evidence type="ECO:0000256" key="12">
    <source>
        <dbReference type="ARBA" id="ARBA00023180"/>
    </source>
</evidence>
<evidence type="ECO:0000256" key="20">
    <source>
        <dbReference type="ARBA" id="ARBA00082973"/>
    </source>
</evidence>
<dbReference type="CDD" id="cd00130">
    <property type="entry name" value="PAS"/>
    <property type="match status" value="1"/>
</dbReference>
<evidence type="ECO:0000256" key="13">
    <source>
        <dbReference type="ARBA" id="ARBA00023303"/>
    </source>
</evidence>
<dbReference type="PANTHER" id="PTHR10217:SF641">
    <property type="entry name" value="POTASSIUM VOLTAGE-GATED CHANNEL SUBFAMILY H MEMBER 3 ISOFORM X1"/>
    <property type="match status" value="1"/>
</dbReference>
<dbReference type="Pfam" id="PF00027">
    <property type="entry name" value="cNMP_binding"/>
    <property type="match status" value="1"/>
</dbReference>
<comment type="similarity">
    <text evidence="16">Belongs to the potassium channel family. H (Eag) (TC 1.A.1.20) subfamily. Kv12.3/KCNH4 sub-subfamily.</text>
</comment>
<dbReference type="OrthoDB" id="447251at2759"/>
<dbReference type="InterPro" id="IPR050818">
    <property type="entry name" value="KCNH_animal-type"/>
</dbReference>
<dbReference type="PRINTS" id="PR01465">
    <property type="entry name" value="ELKCHANNEL"/>
</dbReference>
<keyword evidence="12" id="KW-0325">Glycoprotein</keyword>
<reference evidence="29" key="1">
    <citation type="journal article" date="2023" name="Science">
        <title>Genome structures resolve the early diversification of teleost fishes.</title>
        <authorList>
            <person name="Parey E."/>
            <person name="Louis A."/>
            <person name="Montfort J."/>
            <person name="Bouchez O."/>
            <person name="Roques C."/>
            <person name="Iampietro C."/>
            <person name="Lluch J."/>
            <person name="Castinel A."/>
            <person name="Donnadieu C."/>
            <person name="Desvignes T."/>
            <person name="Floi Bucao C."/>
            <person name="Jouanno E."/>
            <person name="Wen M."/>
            <person name="Mejri S."/>
            <person name="Dirks R."/>
            <person name="Jansen H."/>
            <person name="Henkel C."/>
            <person name="Chen W.J."/>
            <person name="Zahm M."/>
            <person name="Cabau C."/>
            <person name="Klopp C."/>
            <person name="Thompson A.W."/>
            <person name="Robinson-Rechavi M."/>
            <person name="Braasch I."/>
            <person name="Lecointre G."/>
            <person name="Bobe J."/>
            <person name="Postlethwait J.H."/>
            <person name="Berthelot C."/>
            <person name="Roest Crollius H."/>
            <person name="Guiguen Y."/>
        </authorList>
    </citation>
    <scope>NUCLEOTIDE SEQUENCE</scope>
    <source>
        <strain evidence="29">Concon-B</strain>
    </source>
</reference>
<name>A0A9Q1D1Z7_CONCO</name>
<feature type="coiled-coil region" evidence="22">
    <location>
        <begin position="849"/>
        <end position="876"/>
    </location>
</feature>
<dbReference type="Gene3D" id="2.60.120.10">
    <property type="entry name" value="Jelly Rolls"/>
    <property type="match status" value="1"/>
</dbReference>
<dbReference type="Proteomes" id="UP001152803">
    <property type="component" value="Unassembled WGS sequence"/>
</dbReference>
<dbReference type="InterPro" id="IPR003950">
    <property type="entry name" value="K_chnl_volt-dep_ELK"/>
</dbReference>
<dbReference type="Pfam" id="PF00520">
    <property type="entry name" value="Ion_trans"/>
    <property type="match status" value="1"/>
</dbReference>
<evidence type="ECO:0000256" key="25">
    <source>
        <dbReference type="SAM" id="SignalP"/>
    </source>
</evidence>
<accession>A0A9Q1D1Z7</accession>
<dbReference type="SUPFAM" id="SSF55785">
    <property type="entry name" value="PYP-like sensor domain (PAS domain)"/>
    <property type="match status" value="1"/>
</dbReference>
<sequence>MKGWVFLLNSNFVLGNAQVHVQYPIVYCSDGFCELTGFARAELMQRNCACHFLYGPETSEQLAAQIQGALDQRTEFKAELILYKKAGTEFWCLLDIVPIKNEKGEVVLFLVSHKDITDSKKDQASQHGASTDEETRKVTHPPPFSPNRRRSRAVLYQLSRHLQKDKNKSKIKLNNNVFIQKPPIPEYKVASIQKSRFILLHYGTFKAGWDWLILLATFYVAVTVPYNVCFTVGGQREEGSSAHRSPPSVSDILVEILFMLDIVLNFRTSYVSTSGQVVYDARSICVHYVTTWLFVDLIAALPFDLLYAFNISVYFGVHLLKTVRLLRLLRLLQKLDRYSQYSAVVLTLLMSMFALLAHWIACVWYFIGRREIETHSPVTWDAGWLHELAKRLGSPYFLSPLTSLFGVSGSLPAMSSGAAANGSHWNISGVGLMGRDHWNSSLWNASWAGPGSGAGRGPSQWNGSGAVLVGGPSIRSSYVTSLYFALSSLTSVGFGNVSANTDAEKIFSICTMLIGALMHAVVFGNVTAIIQRMYSRRSLYHTRTKDLKDFIRVHHLPKALEQRLLDCFQTTWSVNNGIDVGELLKDFPDELRADIAMQLNKELLQLALFESASRGCLRSLSLIIKTSFCAPGEFLIRQGDALQAIYFVCSGSMEVLKDNTVLAILGKGDLIGSDSLMQEQVIKTNANVKALTYCDLQYISLPGLREVLSLYPEYAQKFISEIKHDLTYNLREGHRAEMDWESNGHIVKKLPSIREDEEGDEEAHSSRSRGPRSSLQPPQSFCPPSEHSHPANLHIPTVSVISSPLDLSPRFVDGGETVSPLQAAHKFDFNTLSSPGPGSEDQAENKERISKLGEEMNCLTQQVVQLSEELQELTRLLRPLLVLSVLTPALTPAGSSSTGPPPAPAPPPAPPRFVLDSSDCGMERGLMGWPIPPLPPQRSPLQPQEPPGLPASSPGAGNRLARPPQYCQHPASRSPAPCHHPSSRSPSPSACHHPGSRSPSPSAFHHPGSRSPSLCLGPHHPLLSCHSGDLQAPPSSQDMPRSSTSCFPSPLPLSCDPEARPSWPRPVPSPEELSQEQRPPTEHVHFVNEEE</sequence>
<feature type="transmembrane region" description="Helical" evidence="24">
    <location>
        <begin position="506"/>
        <end position="530"/>
    </location>
</feature>
<evidence type="ECO:0000256" key="16">
    <source>
        <dbReference type="ARBA" id="ARBA00061598"/>
    </source>
</evidence>
<dbReference type="InterPro" id="IPR005821">
    <property type="entry name" value="Ion_trans_dom"/>
</dbReference>
<dbReference type="NCBIfam" id="TIGR00229">
    <property type="entry name" value="sensory_box"/>
    <property type="match status" value="1"/>
</dbReference>
<evidence type="ECO:0000256" key="3">
    <source>
        <dbReference type="ARBA" id="ARBA00022448"/>
    </source>
</evidence>
<dbReference type="CDD" id="cd00038">
    <property type="entry name" value="CAP_ED"/>
    <property type="match status" value="1"/>
</dbReference>
<feature type="chain" id="PRO_5040303548" description="Voltage-gated delayed rectifier potassium channel KCNH4" evidence="25">
    <location>
        <begin position="18"/>
        <end position="1091"/>
    </location>
</feature>
<comment type="catalytic activity">
    <reaction evidence="14">
        <text>K(+)(in) = K(+)(out)</text>
        <dbReference type="Rhea" id="RHEA:29463"/>
        <dbReference type="ChEBI" id="CHEBI:29103"/>
    </reaction>
</comment>
<evidence type="ECO:0000256" key="2">
    <source>
        <dbReference type="ARBA" id="ARBA00011552"/>
    </source>
</evidence>
<feature type="compositionally biased region" description="Pro residues" evidence="23">
    <location>
        <begin position="899"/>
        <end position="911"/>
    </location>
</feature>
<dbReference type="InterPro" id="IPR000700">
    <property type="entry name" value="PAS-assoc_C"/>
</dbReference>
<evidence type="ECO:0000256" key="10">
    <source>
        <dbReference type="ARBA" id="ARBA00023065"/>
    </source>
</evidence>
<evidence type="ECO:0000313" key="30">
    <source>
        <dbReference type="Proteomes" id="UP001152803"/>
    </source>
</evidence>
<keyword evidence="25" id="KW-0732">Signal</keyword>
<evidence type="ECO:0000259" key="26">
    <source>
        <dbReference type="PROSITE" id="PS50042"/>
    </source>
</evidence>
<dbReference type="FunFam" id="3.30.450.20:FF:000001">
    <property type="entry name" value="Potassium voltage-gated channel subfamily H member 7"/>
    <property type="match status" value="1"/>
</dbReference>
<gene>
    <name evidence="29" type="ORF">COCON_G00198360</name>
</gene>
<feature type="domain" description="PAS" evidence="27">
    <location>
        <begin position="25"/>
        <end position="73"/>
    </location>
</feature>
<feature type="compositionally biased region" description="Pro residues" evidence="23">
    <location>
        <begin position="930"/>
        <end position="949"/>
    </location>
</feature>
<evidence type="ECO:0000256" key="7">
    <source>
        <dbReference type="ARBA" id="ARBA00022882"/>
    </source>
</evidence>
<dbReference type="Pfam" id="PF13426">
    <property type="entry name" value="PAS_9"/>
    <property type="match status" value="1"/>
</dbReference>
<dbReference type="FunFam" id="1.10.1200.260:FF:000002">
    <property type="entry name" value="Potassium voltage-gated channel subfamily H member 8"/>
    <property type="match status" value="1"/>
</dbReference>
<evidence type="ECO:0000256" key="1">
    <source>
        <dbReference type="ARBA" id="ARBA00004141"/>
    </source>
</evidence>
<evidence type="ECO:0000256" key="18">
    <source>
        <dbReference type="ARBA" id="ARBA00075970"/>
    </source>
</evidence>
<dbReference type="InterPro" id="IPR001610">
    <property type="entry name" value="PAC"/>
</dbReference>
<comment type="subcellular location">
    <subcellularLocation>
        <location evidence="1">Membrane</location>
        <topology evidence="1">Multi-pass membrane protein</topology>
    </subcellularLocation>
</comment>
<evidence type="ECO:0000259" key="27">
    <source>
        <dbReference type="PROSITE" id="PS50112"/>
    </source>
</evidence>
<dbReference type="SUPFAM" id="SSF51206">
    <property type="entry name" value="cAMP-binding domain-like"/>
    <property type="match status" value="1"/>
</dbReference>
<dbReference type="GO" id="GO:0005249">
    <property type="term" value="F:voltage-gated potassium channel activity"/>
    <property type="evidence" value="ECO:0007669"/>
    <property type="project" value="InterPro"/>
</dbReference>
<evidence type="ECO:0000256" key="11">
    <source>
        <dbReference type="ARBA" id="ARBA00023136"/>
    </source>
</evidence>
<feature type="compositionally biased region" description="Low complexity" evidence="23">
    <location>
        <begin position="969"/>
        <end position="993"/>
    </location>
</feature>
<evidence type="ECO:0000256" key="8">
    <source>
        <dbReference type="ARBA" id="ARBA00022958"/>
    </source>
</evidence>
<dbReference type="InterPro" id="IPR035965">
    <property type="entry name" value="PAS-like_dom_sf"/>
</dbReference>
<evidence type="ECO:0000259" key="28">
    <source>
        <dbReference type="PROSITE" id="PS50113"/>
    </source>
</evidence>
<dbReference type="PROSITE" id="PS50112">
    <property type="entry name" value="PAS"/>
    <property type="match status" value="1"/>
</dbReference>
<dbReference type="EMBL" id="JAFJMO010000015">
    <property type="protein sequence ID" value="KAJ8255972.1"/>
    <property type="molecule type" value="Genomic_DNA"/>
</dbReference>
<dbReference type="InterPro" id="IPR003938">
    <property type="entry name" value="K_chnl_volt-dep_EAG/ELK/ERG"/>
</dbReference>
<proteinExistence type="inferred from homology"/>
<keyword evidence="3" id="KW-0813">Transport</keyword>
<evidence type="ECO:0000256" key="6">
    <source>
        <dbReference type="ARBA" id="ARBA00022826"/>
    </source>
</evidence>
<keyword evidence="9 24" id="KW-1133">Transmembrane helix</keyword>
<keyword evidence="13" id="KW-0407">Ion channel</keyword>
<keyword evidence="30" id="KW-1185">Reference proteome</keyword>
<dbReference type="InterPro" id="IPR014710">
    <property type="entry name" value="RmlC-like_jellyroll"/>
</dbReference>
<comment type="function">
    <text evidence="15">Pore-forming (alpha) subunit of a voltage-gated delayed rectifier. Activates at more negative voltages, exhibits fast prepulse-independent activation kinetics and deactivates much more slowly, but shows no inactivation.</text>
</comment>
<evidence type="ECO:0000256" key="4">
    <source>
        <dbReference type="ARBA" id="ARBA00022538"/>
    </source>
</evidence>
<evidence type="ECO:0000256" key="14">
    <source>
        <dbReference type="ARBA" id="ARBA00034430"/>
    </source>
</evidence>
<keyword evidence="4" id="KW-0633">Potassium transport</keyword>
<evidence type="ECO:0000256" key="5">
    <source>
        <dbReference type="ARBA" id="ARBA00022692"/>
    </source>
</evidence>
<feature type="region of interest" description="Disordered" evidence="23">
    <location>
        <begin position="747"/>
        <end position="789"/>
    </location>
</feature>
<dbReference type="AlphaFoldDB" id="A0A9Q1D1Z7"/>
<dbReference type="InterPro" id="IPR000014">
    <property type="entry name" value="PAS"/>
</dbReference>
<dbReference type="PRINTS" id="PR01463">
    <property type="entry name" value="EAGCHANLFMLY"/>
</dbReference>
<dbReference type="Gene3D" id="3.30.450.20">
    <property type="entry name" value="PAS domain"/>
    <property type="match status" value="1"/>
</dbReference>
<evidence type="ECO:0000313" key="29">
    <source>
        <dbReference type="EMBL" id="KAJ8255972.1"/>
    </source>
</evidence>
<feature type="domain" description="Cyclic nucleotide-binding" evidence="26">
    <location>
        <begin position="608"/>
        <end position="725"/>
    </location>
</feature>
<evidence type="ECO:0000256" key="21">
    <source>
        <dbReference type="ARBA" id="ARBA00083198"/>
    </source>
</evidence>
<dbReference type="GO" id="GO:0034702">
    <property type="term" value="C:monoatomic ion channel complex"/>
    <property type="evidence" value="ECO:0007669"/>
    <property type="project" value="UniProtKB-KW"/>
</dbReference>
<organism evidence="29 30">
    <name type="scientific">Conger conger</name>
    <name type="common">Conger eel</name>
    <name type="synonym">Muraena conger</name>
    <dbReference type="NCBI Taxonomy" id="82655"/>
    <lineage>
        <taxon>Eukaryota</taxon>
        <taxon>Metazoa</taxon>
        <taxon>Chordata</taxon>
        <taxon>Craniata</taxon>
        <taxon>Vertebrata</taxon>
        <taxon>Euteleostomi</taxon>
        <taxon>Actinopterygii</taxon>
        <taxon>Neopterygii</taxon>
        <taxon>Teleostei</taxon>
        <taxon>Anguilliformes</taxon>
        <taxon>Congridae</taxon>
        <taxon>Conger</taxon>
    </lineage>
</organism>
<dbReference type="SMART" id="SM00086">
    <property type="entry name" value="PAC"/>
    <property type="match status" value="1"/>
</dbReference>
<dbReference type="SMART" id="SM00100">
    <property type="entry name" value="cNMP"/>
    <property type="match status" value="1"/>
</dbReference>
<evidence type="ECO:0000256" key="19">
    <source>
        <dbReference type="ARBA" id="ARBA00076367"/>
    </source>
</evidence>
<feature type="transmembrane region" description="Helical" evidence="24">
    <location>
        <begin position="341"/>
        <end position="367"/>
    </location>
</feature>
<evidence type="ECO:0000256" key="24">
    <source>
        <dbReference type="SAM" id="Phobius"/>
    </source>
</evidence>
<keyword evidence="10" id="KW-0406">Ion transport</keyword>
<keyword evidence="22" id="KW-0175">Coiled coil</keyword>
<dbReference type="PROSITE" id="PS50113">
    <property type="entry name" value="PAC"/>
    <property type="match status" value="1"/>
</dbReference>
<dbReference type="PANTHER" id="PTHR10217">
    <property type="entry name" value="VOLTAGE AND LIGAND GATED POTASSIUM CHANNEL"/>
    <property type="match status" value="1"/>
</dbReference>
<dbReference type="InterPro" id="IPR000595">
    <property type="entry name" value="cNMP-bd_dom"/>
</dbReference>
<dbReference type="SUPFAM" id="SSF81324">
    <property type="entry name" value="Voltage-gated potassium channels"/>
    <property type="match status" value="1"/>
</dbReference>
<dbReference type="GO" id="GO:0042391">
    <property type="term" value="P:regulation of membrane potential"/>
    <property type="evidence" value="ECO:0007669"/>
    <property type="project" value="TreeGrafter"/>
</dbReference>
<dbReference type="PROSITE" id="PS50042">
    <property type="entry name" value="CNMP_BINDING_3"/>
    <property type="match status" value="1"/>
</dbReference>
<keyword evidence="8" id="KW-0630">Potassium</keyword>
<comment type="caution">
    <text evidence="29">The sequence shown here is derived from an EMBL/GenBank/DDBJ whole genome shotgun (WGS) entry which is preliminary data.</text>
</comment>
<dbReference type="Gene3D" id="1.10.1200.260">
    <property type="match status" value="1"/>
</dbReference>
<feature type="compositionally biased region" description="Polar residues" evidence="23">
    <location>
        <begin position="1033"/>
        <end position="1047"/>
    </location>
</feature>
<keyword evidence="11 24" id="KW-0472">Membrane</keyword>
<evidence type="ECO:0000256" key="17">
    <source>
        <dbReference type="ARBA" id="ARBA00074373"/>
    </source>
</evidence>
<evidence type="ECO:0000256" key="9">
    <source>
        <dbReference type="ARBA" id="ARBA00022989"/>
    </source>
</evidence>